<dbReference type="InterPro" id="IPR006674">
    <property type="entry name" value="HD_domain"/>
</dbReference>
<dbReference type="Pfam" id="PF01966">
    <property type="entry name" value="HD"/>
    <property type="match status" value="1"/>
</dbReference>
<dbReference type="PANTHER" id="PTHR38659:SF2">
    <property type="entry name" value="HDIG DOMAIN PROTEIN"/>
    <property type="match status" value="1"/>
</dbReference>
<dbReference type="AlphaFoldDB" id="A0A1H0B181"/>
<dbReference type="Gene3D" id="1.10.3210.10">
    <property type="entry name" value="Hypothetical protein af1432"/>
    <property type="match status" value="1"/>
</dbReference>
<organism evidence="2 3">
    <name type="scientific">Actinacidiphila guanduensis</name>
    <dbReference type="NCBI Taxonomy" id="310781"/>
    <lineage>
        <taxon>Bacteria</taxon>
        <taxon>Bacillati</taxon>
        <taxon>Actinomycetota</taxon>
        <taxon>Actinomycetes</taxon>
        <taxon>Kitasatosporales</taxon>
        <taxon>Streptomycetaceae</taxon>
        <taxon>Actinacidiphila</taxon>
    </lineage>
</organism>
<protein>
    <recommendedName>
        <fullName evidence="1">HD/PDEase domain-containing protein</fullName>
    </recommendedName>
</protein>
<evidence type="ECO:0000313" key="2">
    <source>
        <dbReference type="EMBL" id="SDN39379.1"/>
    </source>
</evidence>
<feature type="domain" description="HD/PDEase" evidence="1">
    <location>
        <begin position="22"/>
        <end position="156"/>
    </location>
</feature>
<dbReference type="InterPro" id="IPR006675">
    <property type="entry name" value="HDIG_dom"/>
</dbReference>
<dbReference type="STRING" id="310781.SAMN05216259_1047"/>
<dbReference type="CDD" id="cd00077">
    <property type="entry name" value="HDc"/>
    <property type="match status" value="1"/>
</dbReference>
<sequence>MTWPTVEDAPALHTKHAPTTAALELIYTHCEIVAALALDLADRRQLDIDHDLVRIGALVHDVGVYTLYRPEGTITPGTYIRHGVAGHAILQAEGWPEQIARICSCHTGVGLTRQDIERRHLPIPPGDYTAITREEKLVMYADKFHTKSSPPAFLTPDAYAREVARFGPDKEALFAELRDEFGDPDLEPLQSRYAHALRSE</sequence>
<proteinExistence type="predicted"/>
<dbReference type="SUPFAM" id="SSF109604">
    <property type="entry name" value="HD-domain/PDEase-like"/>
    <property type="match status" value="1"/>
</dbReference>
<evidence type="ECO:0000313" key="3">
    <source>
        <dbReference type="Proteomes" id="UP000199341"/>
    </source>
</evidence>
<dbReference type="EMBL" id="FNIE01000004">
    <property type="protein sequence ID" value="SDN39379.1"/>
    <property type="molecule type" value="Genomic_DNA"/>
</dbReference>
<dbReference type="Proteomes" id="UP000199341">
    <property type="component" value="Unassembled WGS sequence"/>
</dbReference>
<accession>A0A1H0B181</accession>
<evidence type="ECO:0000259" key="1">
    <source>
        <dbReference type="SMART" id="SM00471"/>
    </source>
</evidence>
<reference evidence="2 3" key="1">
    <citation type="submission" date="2016-10" db="EMBL/GenBank/DDBJ databases">
        <authorList>
            <person name="de Groot N.N."/>
        </authorList>
    </citation>
    <scope>NUCLEOTIDE SEQUENCE [LARGE SCALE GENOMIC DNA]</scope>
    <source>
        <strain evidence="2 3">CGMCC 4.2022</strain>
    </source>
</reference>
<dbReference type="InterPro" id="IPR003607">
    <property type="entry name" value="HD/PDEase_dom"/>
</dbReference>
<name>A0A1H0B181_9ACTN</name>
<dbReference type="SMART" id="SM00471">
    <property type="entry name" value="HDc"/>
    <property type="match status" value="1"/>
</dbReference>
<dbReference type="PANTHER" id="PTHR38659">
    <property type="entry name" value="METAL-DEPENDENT PHOSPHOHYDROLASE"/>
    <property type="match status" value="1"/>
</dbReference>
<dbReference type="RefSeq" id="WP_093783828.1">
    <property type="nucleotide sequence ID" value="NZ_FNIE01000004.1"/>
</dbReference>
<keyword evidence="3" id="KW-1185">Reference proteome</keyword>
<gene>
    <name evidence="2" type="ORF">SAMN05216259_1047</name>
</gene>
<dbReference type="OrthoDB" id="1722553at2"/>
<dbReference type="NCBIfam" id="TIGR00277">
    <property type="entry name" value="HDIG"/>
    <property type="match status" value="1"/>
</dbReference>